<dbReference type="Proteomes" id="UP000596063">
    <property type="component" value="Chromosome"/>
</dbReference>
<organism evidence="4 5">
    <name type="scientific">Spongiibacter nanhainus</name>
    <dbReference type="NCBI Taxonomy" id="2794344"/>
    <lineage>
        <taxon>Bacteria</taxon>
        <taxon>Pseudomonadati</taxon>
        <taxon>Pseudomonadota</taxon>
        <taxon>Gammaproteobacteria</taxon>
        <taxon>Cellvibrionales</taxon>
        <taxon>Spongiibacteraceae</taxon>
        <taxon>Spongiibacter</taxon>
    </lineage>
</organism>
<dbReference type="GO" id="GO:0016787">
    <property type="term" value="F:hydrolase activity"/>
    <property type="evidence" value="ECO:0007669"/>
    <property type="project" value="UniProtKB-KW"/>
</dbReference>
<dbReference type="RefSeq" id="WP_198571234.1">
    <property type="nucleotide sequence ID" value="NZ_CP066167.1"/>
</dbReference>
<dbReference type="InterPro" id="IPR050300">
    <property type="entry name" value="GDXG_lipolytic_enzyme"/>
</dbReference>
<feature type="domain" description="Alpha/beta hydrolase fold-3" evidence="3">
    <location>
        <begin position="79"/>
        <end position="284"/>
    </location>
</feature>
<evidence type="ECO:0000259" key="3">
    <source>
        <dbReference type="Pfam" id="PF07859"/>
    </source>
</evidence>
<keyword evidence="5" id="KW-1185">Reference proteome</keyword>
<keyword evidence="2 4" id="KW-0378">Hydrolase</keyword>
<dbReference type="SUPFAM" id="SSF53474">
    <property type="entry name" value="alpha/beta-Hydrolases"/>
    <property type="match status" value="1"/>
</dbReference>
<comment type="similarity">
    <text evidence="1">Belongs to the 'GDXG' lipolytic enzyme family.</text>
</comment>
<evidence type="ECO:0000256" key="2">
    <source>
        <dbReference type="ARBA" id="ARBA00022801"/>
    </source>
</evidence>
<dbReference type="Pfam" id="PF07859">
    <property type="entry name" value="Abhydrolase_3"/>
    <property type="match status" value="1"/>
</dbReference>
<gene>
    <name evidence="4" type="ORF">I6N98_07880</name>
</gene>
<dbReference type="PROSITE" id="PS00122">
    <property type="entry name" value="CARBOXYLESTERASE_B_1"/>
    <property type="match status" value="1"/>
</dbReference>
<dbReference type="Gene3D" id="3.40.50.1820">
    <property type="entry name" value="alpha/beta hydrolase"/>
    <property type="match status" value="1"/>
</dbReference>
<dbReference type="InterPro" id="IPR019826">
    <property type="entry name" value="Carboxylesterase_B_AS"/>
</dbReference>
<dbReference type="PANTHER" id="PTHR48081">
    <property type="entry name" value="AB HYDROLASE SUPERFAMILY PROTEIN C4A8.06C"/>
    <property type="match status" value="1"/>
</dbReference>
<protein>
    <submittedName>
        <fullName evidence="4">Alpha/beta hydrolase</fullName>
    </submittedName>
</protein>
<dbReference type="AlphaFoldDB" id="A0A7T4R3F1"/>
<dbReference type="EMBL" id="CP066167">
    <property type="protein sequence ID" value="QQD19750.1"/>
    <property type="molecule type" value="Genomic_DNA"/>
</dbReference>
<dbReference type="KEGG" id="snan:I6N98_07880"/>
<dbReference type="PANTHER" id="PTHR48081:SF8">
    <property type="entry name" value="ALPHA_BETA HYDROLASE FOLD-3 DOMAIN-CONTAINING PROTEIN-RELATED"/>
    <property type="match status" value="1"/>
</dbReference>
<evidence type="ECO:0000256" key="1">
    <source>
        <dbReference type="ARBA" id="ARBA00010515"/>
    </source>
</evidence>
<name>A0A7T4R3F1_9GAMM</name>
<accession>A0A7T4R3F1</accession>
<dbReference type="InterPro" id="IPR013094">
    <property type="entry name" value="AB_hydrolase_3"/>
</dbReference>
<dbReference type="FunFam" id="3.40.50.1820:FF:000089">
    <property type="entry name" value="Alpha/beta hydrolase"/>
    <property type="match status" value="1"/>
</dbReference>
<dbReference type="InterPro" id="IPR029058">
    <property type="entry name" value="AB_hydrolase_fold"/>
</dbReference>
<proteinExistence type="inferred from homology"/>
<evidence type="ECO:0000313" key="5">
    <source>
        <dbReference type="Proteomes" id="UP000596063"/>
    </source>
</evidence>
<reference evidence="4 5" key="1">
    <citation type="submission" date="2020-12" db="EMBL/GenBank/DDBJ databases">
        <authorList>
            <person name="Shan Y."/>
        </authorList>
    </citation>
    <scope>NUCLEOTIDE SEQUENCE [LARGE SCALE GENOMIC DNA]</scope>
    <source>
        <strain evidence="5">csc3.9</strain>
    </source>
</reference>
<sequence>MPLDPQTADFLQMLADAGAKPFSDLPPSESRRAFSTLISMLPPSQAQLANVEDRRVPGPAGDIPIRIYTPKGEGPFGVLVYVHGGGFVIGSVEDYDPTCREVCAGAGCIVVSVEYRLAPEHPFPAAPEDAFAALNWVAKNASSFGGDPGRLVVGGDSAGGNLAAVMAQRARNAGGPELRGQMLIYPVTNVGEETDSLRDNAEGYLLTRADMDYFAGHYVTDEAALENPDLCPARADSLAGLPPAWVATCEFDPLRDDGEAYAQALQKAGVEVHSKRYDGAIHGSWNFFSSLELGRQLMDDAIDWLKTRLS</sequence>
<evidence type="ECO:0000313" key="4">
    <source>
        <dbReference type="EMBL" id="QQD19750.1"/>
    </source>
</evidence>